<accession>A0A8H5LYN5</accession>
<gene>
    <name evidence="5" type="ORF">D9758_000053</name>
</gene>
<feature type="compositionally biased region" description="Polar residues" evidence="2">
    <location>
        <begin position="635"/>
        <end position="648"/>
    </location>
</feature>
<evidence type="ECO:0000313" key="5">
    <source>
        <dbReference type="EMBL" id="KAF5374870.1"/>
    </source>
</evidence>
<keyword evidence="3" id="KW-1133">Transmembrane helix</keyword>
<dbReference type="Gene3D" id="3.40.140.10">
    <property type="entry name" value="Cytidine Deaminase, domain 2"/>
    <property type="match status" value="1"/>
</dbReference>
<dbReference type="GO" id="GO:0008180">
    <property type="term" value="C:COP9 signalosome"/>
    <property type="evidence" value="ECO:0007669"/>
    <property type="project" value="InterPro"/>
</dbReference>
<keyword evidence="3" id="KW-0812">Transmembrane</keyword>
<feature type="transmembrane region" description="Helical" evidence="3">
    <location>
        <begin position="180"/>
        <end position="203"/>
    </location>
</feature>
<evidence type="ECO:0000259" key="4">
    <source>
        <dbReference type="PROSITE" id="PS50249"/>
    </source>
</evidence>
<name>A0A8H5LYN5_9AGAR</name>
<sequence length="1176" mass="131558">MPEKAPTRSVPRSYIQDDPSAKIWTVYLNQAEKEDQRLAEMWRGDMDSILIFAGLFSASVTAFIIESYKTLIPDNSDSSVLLLVGIYQQLAAPGRVADPNSILQLINPTSFVPPTSALICNTLWFLSLGCSLTCTLCAVLVQQWTRHYLQSTSSRESPYQRARISAYLYQGLKRFRMQEIVAIIPILLHMSLLLFFAGLVEFLRPVNLVISYLVLVTLLICGGLYTVITLMPLFTFDCPYRTPLTPLAWNLCQSLNLLARRSAHGSVVPVTCNISKARELDATEISQKRDDRDYEAMCWALERLQEDSEIEPFVEFIPEVVAGFDYSAKLLIHRLLDYRDDDQNQNSNKILQRLDHRIYKLLRSCLDDQRAGHSQSGHLHSMQNKEIKFRRAETCLKAIWSLTMMSPLPVSGQAPLVYLSRKEIRFDETTLKFIQLLKSESVGNLSLEGLSVSTLTSVTRSLLDMFVDQTWALENDVADFMRTGRFSEERVSTTLAVHDLISNLSIPQLLNQLMKGLERVEAAIRGRCREIVPEVAKSVRQKEMLTPNPTFLHQIDGLLLCLNRLTAAMVLDVYDVNEADQSPERDNLETRTRLPVEVIDCIRKVRVMFFQAGMLLTVEYMEYLVGRLVGGNHPDTGSQNTGRITEPQSIKGDYGPLDSATPDTNPLPYETLNTIRRLYLKSFQDSVHSHLNPFAPFSNVEPATPMTSSHTTTSDLMSSPKSFSIYPELRTLLLEYLQDALNPVYQKEGSIQESVANVLLGLVGMVVDSEDSEVSHDHVTLDDVKESVQLGQEAEGRSVEASVGGESEDGAKKLDRNTDTFGLKERADDHVSLDSAVNTTIIMQMDTDVEDLSVVLPSTTTSGLSISLHPLPILNISEHLIRLRLQTNSNSPFTIGALLGTQNGREVEIVNTFELALEADGQSIDHGFVMQRRDQYKLTFPSLEFIGWYTVAQKPTARHIDLHQQFTNYCSTPLLLLLQPNITLAGSADGSSQNLPFKAYEPSFEIKDNRSRAIFIEAAYNVETGEAERIAVDWTAKGGGSGTSLESHLQTQRAAVKMLHDRIQILVRYVSDVIAGQAPADHGVLRSISALIASLPASENKTFREEFDTEYEDVQLTAFLSSLTKSTNILNDLVDKHLVMTSSHDRYGGGGGSSRRRMMGRQGGPFGMLGDWDRMR</sequence>
<evidence type="ECO:0000256" key="2">
    <source>
        <dbReference type="SAM" id="MobiDB-lite"/>
    </source>
</evidence>
<dbReference type="GO" id="GO:0008237">
    <property type="term" value="F:metallopeptidase activity"/>
    <property type="evidence" value="ECO:0007669"/>
    <property type="project" value="InterPro"/>
</dbReference>
<dbReference type="PANTHER" id="PTHR10540">
    <property type="entry name" value="EUKARYOTIC TRANSLATION INITIATION FACTOR 3 SUBUNIT F-RELATED"/>
    <property type="match status" value="1"/>
</dbReference>
<comment type="similarity">
    <text evidence="1">Belongs to the peptidase M67A family. CSN6 subfamily.</text>
</comment>
<evidence type="ECO:0000256" key="3">
    <source>
        <dbReference type="SAM" id="Phobius"/>
    </source>
</evidence>
<organism evidence="5 6">
    <name type="scientific">Tetrapyrgos nigripes</name>
    <dbReference type="NCBI Taxonomy" id="182062"/>
    <lineage>
        <taxon>Eukaryota</taxon>
        <taxon>Fungi</taxon>
        <taxon>Dikarya</taxon>
        <taxon>Basidiomycota</taxon>
        <taxon>Agaricomycotina</taxon>
        <taxon>Agaricomycetes</taxon>
        <taxon>Agaricomycetidae</taxon>
        <taxon>Agaricales</taxon>
        <taxon>Marasmiineae</taxon>
        <taxon>Marasmiaceae</taxon>
        <taxon>Tetrapyrgos</taxon>
    </lineage>
</organism>
<dbReference type="CDD" id="cd08063">
    <property type="entry name" value="MPN_CSN6"/>
    <property type="match status" value="1"/>
</dbReference>
<dbReference type="Proteomes" id="UP000559256">
    <property type="component" value="Unassembled WGS sequence"/>
</dbReference>
<dbReference type="AlphaFoldDB" id="A0A8H5LYN5"/>
<dbReference type="SMART" id="SM00232">
    <property type="entry name" value="JAB_MPN"/>
    <property type="match status" value="1"/>
</dbReference>
<feature type="transmembrane region" description="Helical" evidence="3">
    <location>
        <begin position="46"/>
        <end position="65"/>
    </location>
</feature>
<feature type="domain" description="MPN" evidence="4">
    <location>
        <begin position="866"/>
        <end position="1006"/>
    </location>
</feature>
<dbReference type="InterPro" id="IPR024969">
    <property type="entry name" value="EIF3F/CSN6-like_C"/>
</dbReference>
<evidence type="ECO:0000256" key="1">
    <source>
        <dbReference type="ARBA" id="ARBA00010893"/>
    </source>
</evidence>
<dbReference type="GO" id="GO:0000338">
    <property type="term" value="P:protein deneddylation"/>
    <property type="evidence" value="ECO:0007669"/>
    <property type="project" value="InterPro"/>
</dbReference>
<dbReference type="InterPro" id="IPR033859">
    <property type="entry name" value="MPN_CSN6"/>
</dbReference>
<dbReference type="Pfam" id="PF13012">
    <property type="entry name" value="MitMem_reg"/>
    <property type="match status" value="1"/>
</dbReference>
<dbReference type="Pfam" id="PF20153">
    <property type="entry name" value="DUF6535"/>
    <property type="match status" value="1"/>
</dbReference>
<feature type="region of interest" description="Disordered" evidence="2">
    <location>
        <begin position="634"/>
        <end position="665"/>
    </location>
</feature>
<dbReference type="Pfam" id="PF01398">
    <property type="entry name" value="JAB"/>
    <property type="match status" value="1"/>
</dbReference>
<dbReference type="InterPro" id="IPR045338">
    <property type="entry name" value="DUF6535"/>
</dbReference>
<dbReference type="InterPro" id="IPR037518">
    <property type="entry name" value="MPN"/>
</dbReference>
<protein>
    <recommendedName>
        <fullName evidence="4">MPN domain-containing protein</fullName>
    </recommendedName>
</protein>
<evidence type="ECO:0000313" key="6">
    <source>
        <dbReference type="Proteomes" id="UP000559256"/>
    </source>
</evidence>
<feature type="transmembrane region" description="Helical" evidence="3">
    <location>
        <begin position="123"/>
        <end position="141"/>
    </location>
</feature>
<feature type="region of interest" description="Disordered" evidence="2">
    <location>
        <begin position="789"/>
        <end position="814"/>
    </location>
</feature>
<feature type="transmembrane region" description="Helical" evidence="3">
    <location>
        <begin position="209"/>
        <end position="234"/>
    </location>
</feature>
<dbReference type="PROSITE" id="PS50249">
    <property type="entry name" value="MPN"/>
    <property type="match status" value="1"/>
</dbReference>
<dbReference type="OrthoDB" id="1378at2759"/>
<dbReference type="InterPro" id="IPR000555">
    <property type="entry name" value="JAMM/MPN+_dom"/>
</dbReference>
<keyword evidence="3" id="KW-0472">Membrane</keyword>
<comment type="caution">
    <text evidence="5">The sequence shown here is derived from an EMBL/GenBank/DDBJ whole genome shotgun (WGS) entry which is preliminary data.</text>
</comment>
<dbReference type="EMBL" id="JAACJM010000001">
    <property type="protein sequence ID" value="KAF5374870.1"/>
    <property type="molecule type" value="Genomic_DNA"/>
</dbReference>
<proteinExistence type="inferred from homology"/>
<reference evidence="5 6" key="1">
    <citation type="journal article" date="2020" name="ISME J.">
        <title>Uncovering the hidden diversity of litter-decomposition mechanisms in mushroom-forming fungi.</title>
        <authorList>
            <person name="Floudas D."/>
            <person name="Bentzer J."/>
            <person name="Ahren D."/>
            <person name="Johansson T."/>
            <person name="Persson P."/>
            <person name="Tunlid A."/>
        </authorList>
    </citation>
    <scope>NUCLEOTIDE SEQUENCE [LARGE SCALE GENOMIC DNA]</scope>
    <source>
        <strain evidence="5 6">CBS 291.85</strain>
    </source>
</reference>
<keyword evidence="6" id="KW-1185">Reference proteome</keyword>
<dbReference type="PANTHER" id="PTHR10540:SF8">
    <property type="entry name" value="COP9 SIGNALOSOME COMPLEX SUBUNIT 6"/>
    <property type="match status" value="1"/>
</dbReference>